<dbReference type="FunFam" id="3.30.200.20:FF:000021">
    <property type="entry name" value="probable serine/threonine-protein kinase At1g54610"/>
    <property type="match status" value="1"/>
</dbReference>
<feature type="compositionally biased region" description="Basic and acidic residues" evidence="10">
    <location>
        <begin position="674"/>
        <end position="686"/>
    </location>
</feature>
<dbReference type="InterPro" id="IPR000719">
    <property type="entry name" value="Prot_kinase_dom"/>
</dbReference>
<dbReference type="FunFam" id="1.10.510.10:FF:000043">
    <property type="entry name" value="probable serine/threonine-protein kinase At1g54610"/>
    <property type="match status" value="1"/>
</dbReference>
<evidence type="ECO:0000313" key="12">
    <source>
        <dbReference type="EnsemblPlants" id="OMERI04G25570.2"/>
    </source>
</evidence>
<organism evidence="12">
    <name type="scientific">Oryza meridionalis</name>
    <dbReference type="NCBI Taxonomy" id="40149"/>
    <lineage>
        <taxon>Eukaryota</taxon>
        <taxon>Viridiplantae</taxon>
        <taxon>Streptophyta</taxon>
        <taxon>Embryophyta</taxon>
        <taxon>Tracheophyta</taxon>
        <taxon>Spermatophyta</taxon>
        <taxon>Magnoliopsida</taxon>
        <taxon>Liliopsida</taxon>
        <taxon>Poales</taxon>
        <taxon>Poaceae</taxon>
        <taxon>BOP clade</taxon>
        <taxon>Oryzoideae</taxon>
        <taxon>Oryzeae</taxon>
        <taxon>Oryzinae</taxon>
        <taxon>Oryza</taxon>
    </lineage>
</organism>
<evidence type="ECO:0000256" key="2">
    <source>
        <dbReference type="ARBA" id="ARBA00012409"/>
    </source>
</evidence>
<dbReference type="InterPro" id="IPR008271">
    <property type="entry name" value="Ser/Thr_kinase_AS"/>
</dbReference>
<keyword evidence="8" id="KW-0067">ATP-binding</keyword>
<comment type="catalytic activity">
    <reaction evidence="9">
        <text>[DNA-directed RNA polymerase] + ATP = phospho-[DNA-directed RNA polymerase] + ADP + H(+)</text>
        <dbReference type="Rhea" id="RHEA:10216"/>
        <dbReference type="Rhea" id="RHEA-COMP:11321"/>
        <dbReference type="Rhea" id="RHEA-COMP:11322"/>
        <dbReference type="ChEBI" id="CHEBI:15378"/>
        <dbReference type="ChEBI" id="CHEBI:30616"/>
        <dbReference type="ChEBI" id="CHEBI:43176"/>
        <dbReference type="ChEBI" id="CHEBI:68546"/>
        <dbReference type="ChEBI" id="CHEBI:456216"/>
        <dbReference type="EC" id="2.7.11.23"/>
    </reaction>
</comment>
<protein>
    <recommendedName>
        <fullName evidence="2">[RNA-polymerase]-subunit kinase</fullName>
        <ecNumber evidence="2">2.7.11.23</ecNumber>
    </recommendedName>
</protein>
<keyword evidence="7" id="KW-0418">Kinase</keyword>
<evidence type="ECO:0000256" key="1">
    <source>
        <dbReference type="ARBA" id="ARBA00006485"/>
    </source>
</evidence>
<keyword evidence="4" id="KW-0597">Phosphoprotein</keyword>
<feature type="compositionally biased region" description="Basic and acidic residues" evidence="10">
    <location>
        <begin position="712"/>
        <end position="724"/>
    </location>
</feature>
<keyword evidence="13" id="KW-1185">Reference proteome</keyword>
<dbReference type="Gramene" id="OMERI04G25570.2">
    <property type="protein sequence ID" value="OMERI04G25570.2"/>
    <property type="gene ID" value="OMERI04G25570"/>
</dbReference>
<evidence type="ECO:0000256" key="10">
    <source>
        <dbReference type="SAM" id="MobiDB-lite"/>
    </source>
</evidence>
<evidence type="ECO:0000256" key="3">
    <source>
        <dbReference type="ARBA" id="ARBA00022527"/>
    </source>
</evidence>
<feature type="compositionally biased region" description="Polar residues" evidence="10">
    <location>
        <begin position="687"/>
        <end position="697"/>
    </location>
</feature>
<dbReference type="GO" id="GO:0032968">
    <property type="term" value="P:positive regulation of transcription elongation by RNA polymerase II"/>
    <property type="evidence" value="ECO:0007669"/>
    <property type="project" value="TreeGrafter"/>
</dbReference>
<evidence type="ECO:0000313" key="13">
    <source>
        <dbReference type="Proteomes" id="UP000008021"/>
    </source>
</evidence>
<dbReference type="Pfam" id="PF00069">
    <property type="entry name" value="Pkinase"/>
    <property type="match status" value="1"/>
</dbReference>
<dbReference type="InterPro" id="IPR011009">
    <property type="entry name" value="Kinase-like_dom_sf"/>
</dbReference>
<proteinExistence type="inferred from homology"/>
<dbReference type="GO" id="GO:0005524">
    <property type="term" value="F:ATP binding"/>
    <property type="evidence" value="ECO:0007669"/>
    <property type="project" value="UniProtKB-KW"/>
</dbReference>
<evidence type="ECO:0000256" key="4">
    <source>
        <dbReference type="ARBA" id="ARBA00022553"/>
    </source>
</evidence>
<evidence type="ECO:0000259" key="11">
    <source>
        <dbReference type="PROSITE" id="PS50011"/>
    </source>
</evidence>
<feature type="domain" description="Protein kinase" evidence="11">
    <location>
        <begin position="243"/>
        <end position="527"/>
    </location>
</feature>
<evidence type="ECO:0000256" key="5">
    <source>
        <dbReference type="ARBA" id="ARBA00022679"/>
    </source>
</evidence>
<evidence type="ECO:0000256" key="8">
    <source>
        <dbReference type="ARBA" id="ARBA00022840"/>
    </source>
</evidence>
<dbReference type="HOGENOM" id="CLU_021393_0_0_1"/>
<dbReference type="Proteomes" id="UP000008021">
    <property type="component" value="Chromosome 4"/>
</dbReference>
<feature type="compositionally biased region" description="Basic and acidic residues" evidence="10">
    <location>
        <begin position="597"/>
        <end position="607"/>
    </location>
</feature>
<keyword evidence="6" id="KW-0547">Nucleotide-binding</keyword>
<accession>A0A0E0DKE5</accession>
<feature type="compositionally biased region" description="Polar residues" evidence="10">
    <location>
        <begin position="647"/>
        <end position="657"/>
    </location>
</feature>
<dbReference type="SUPFAM" id="SSF56112">
    <property type="entry name" value="Protein kinase-like (PK-like)"/>
    <property type="match status" value="1"/>
</dbReference>
<dbReference type="Gene3D" id="3.30.200.20">
    <property type="entry name" value="Phosphorylase Kinase, domain 1"/>
    <property type="match status" value="1"/>
</dbReference>
<dbReference type="CDD" id="cd07840">
    <property type="entry name" value="STKc_CDK9_like"/>
    <property type="match status" value="1"/>
</dbReference>
<dbReference type="PROSITE" id="PS50011">
    <property type="entry name" value="PROTEIN_KINASE_DOM"/>
    <property type="match status" value="1"/>
</dbReference>
<dbReference type="Gene3D" id="1.10.510.10">
    <property type="entry name" value="Transferase(Phosphotransferase) domain 1"/>
    <property type="match status" value="1"/>
</dbReference>
<keyword evidence="5" id="KW-0808">Transferase</keyword>
<dbReference type="AlphaFoldDB" id="A0A0E0DKE5"/>
<feature type="compositionally biased region" description="Basic and acidic residues" evidence="10">
    <location>
        <begin position="544"/>
        <end position="558"/>
    </location>
</feature>
<dbReference type="EnsemblPlants" id="OMERI04G25570.2">
    <property type="protein sequence ID" value="OMERI04G25570.2"/>
    <property type="gene ID" value="OMERI04G25570"/>
</dbReference>
<dbReference type="GO" id="GO:0005634">
    <property type="term" value="C:nucleus"/>
    <property type="evidence" value="ECO:0007669"/>
    <property type="project" value="TreeGrafter"/>
</dbReference>
<keyword evidence="3" id="KW-0723">Serine/threonine-protein kinase</keyword>
<evidence type="ECO:0000256" key="9">
    <source>
        <dbReference type="ARBA" id="ARBA00049280"/>
    </source>
</evidence>
<comment type="similarity">
    <text evidence="1">Belongs to the protein kinase superfamily. CMGC Ser/Thr protein kinase family. CDC2/CDKX subfamily.</text>
</comment>
<dbReference type="PANTHER" id="PTHR24056">
    <property type="entry name" value="CELL DIVISION PROTEIN KINASE"/>
    <property type="match status" value="1"/>
</dbReference>
<dbReference type="GO" id="GO:0008353">
    <property type="term" value="F:RNA polymerase II CTD heptapeptide repeat kinase activity"/>
    <property type="evidence" value="ECO:0007669"/>
    <property type="project" value="UniProtKB-EC"/>
</dbReference>
<dbReference type="GO" id="GO:0000307">
    <property type="term" value="C:cyclin-dependent protein kinase holoenzyme complex"/>
    <property type="evidence" value="ECO:0007669"/>
    <property type="project" value="TreeGrafter"/>
</dbReference>
<dbReference type="EC" id="2.7.11.23" evidence="2"/>
<dbReference type="SMART" id="SM00220">
    <property type="entry name" value="S_TKc"/>
    <property type="match status" value="1"/>
</dbReference>
<feature type="region of interest" description="Disordered" evidence="10">
    <location>
        <begin position="532"/>
        <end position="756"/>
    </location>
</feature>
<name>A0A0E0DKE5_9ORYZ</name>
<dbReference type="PROSITE" id="PS00108">
    <property type="entry name" value="PROTEIN_KINASE_ST"/>
    <property type="match status" value="1"/>
</dbReference>
<evidence type="ECO:0000256" key="6">
    <source>
        <dbReference type="ARBA" id="ARBA00022741"/>
    </source>
</evidence>
<reference evidence="12" key="1">
    <citation type="submission" date="2015-04" db="UniProtKB">
        <authorList>
            <consortium name="EnsemblPlants"/>
        </authorList>
    </citation>
    <scope>IDENTIFICATION</scope>
</reference>
<dbReference type="InterPro" id="IPR050108">
    <property type="entry name" value="CDK"/>
</dbReference>
<dbReference type="PANTHER" id="PTHR24056:SF506">
    <property type="entry name" value="OS08G0112500 PROTEIN"/>
    <property type="match status" value="1"/>
</dbReference>
<sequence>MMSRQIDRQWKARMSNVPARRAEEEEEAAFLRPFFLMMKLAPMKRLEERASRRPLMLSAVDMPPAYHLPPPPRASISMPRLSALTRLGLQVGVAGLSNEFARFLLEVHERHPNCLAGTKNLCFDLNLFLRSRVRLAMAMDAYRFVFGEAKPPVAMQMRPILFHAHAHTDDVSQLRLLATDLHSLAWVRSLSLSDIDDLRDDVGIGGSCSDFLDYLKCCLSSGEVNLLFPHNGQECEELCFKILRKMSKNSEGTYSSVYKARDLENGKVVALKKVRFANMDPESVRFMAREIHVLRRLDHPHVVKLEGLVTSHISSSLYLVFEYMEHDLAGLAATPGIKFTEPQVKCYMQQLLSGLDHCHNHGVLHRDIKGANLLLDNNGTLKIADFGLATFFNPNQKQHLTSRVVTLWYHPPELLLGATNYGAAVDLWSAGCILAELSSGRPIMPGRTEVEQLHKIFKLCGSPSEEFWASLKLSRATVFKPQHLYHRCVNNVYKGFSSSALELLDQLLAVDPASRGTAASALESEFFTTKPHACDTSSLPKYPPSKEYDAKLRDEETRRKRMIALKGQNNETRRRKQPQAGNGDLQQRRAQANRKGTRMDDGIRGFRIDPPARVGENGIAQRVPLLHAGRSSSTLGRSNETDEKTQRFYTSQMSNLSCAAEPRGSATQSSNHGDGAERPHLREHPSRQLTAVDSSGRSEWAHQFQERPSSSHRKEGGAANKEHTVVNGSKKNRIHYSGPLMPHGGNMEEILKEHER</sequence>
<reference evidence="12" key="2">
    <citation type="submission" date="2018-05" db="EMBL/GenBank/DDBJ databases">
        <title>OmerRS3 (Oryza meridionalis Reference Sequence Version 3).</title>
        <authorList>
            <person name="Zhang J."/>
            <person name="Kudrna D."/>
            <person name="Lee S."/>
            <person name="Talag J."/>
            <person name="Welchert J."/>
            <person name="Wing R.A."/>
        </authorList>
    </citation>
    <scope>NUCLEOTIDE SEQUENCE [LARGE SCALE GENOMIC DNA]</scope>
    <source>
        <strain evidence="12">cv. OR44</strain>
    </source>
</reference>
<evidence type="ECO:0000256" key="7">
    <source>
        <dbReference type="ARBA" id="ARBA00022777"/>
    </source>
</evidence>